<accession>A0A6V7P1S7</accession>
<name>A0A6V7P1S7_ANACO</name>
<dbReference type="PANTHER" id="PTHR33499">
    <property type="entry name" value="OS12G0282400 PROTEIN-RELATED"/>
    <property type="match status" value="1"/>
</dbReference>
<dbReference type="GO" id="GO:0005737">
    <property type="term" value="C:cytoplasm"/>
    <property type="evidence" value="ECO:0007669"/>
    <property type="project" value="UniProtKB-ARBA"/>
</dbReference>
<dbReference type="InterPro" id="IPR022812">
    <property type="entry name" value="Dynamin"/>
</dbReference>
<organism evidence="3">
    <name type="scientific">Ananas comosus var. bracteatus</name>
    <name type="common">red pineapple</name>
    <dbReference type="NCBI Taxonomy" id="296719"/>
    <lineage>
        <taxon>Eukaryota</taxon>
        <taxon>Viridiplantae</taxon>
        <taxon>Streptophyta</taxon>
        <taxon>Embryophyta</taxon>
        <taxon>Tracheophyta</taxon>
        <taxon>Spermatophyta</taxon>
        <taxon>Magnoliopsida</taxon>
        <taxon>Liliopsida</taxon>
        <taxon>Poales</taxon>
        <taxon>Bromeliaceae</taxon>
        <taxon>Bromelioideae</taxon>
        <taxon>Ananas</taxon>
    </lineage>
</organism>
<dbReference type="CDD" id="cd14686">
    <property type="entry name" value="bZIP"/>
    <property type="match status" value="1"/>
</dbReference>
<gene>
    <name evidence="3" type="ORF">CB5_LOCUS7991</name>
</gene>
<dbReference type="GO" id="GO:0005525">
    <property type="term" value="F:GTP binding"/>
    <property type="evidence" value="ECO:0007669"/>
    <property type="project" value="InterPro"/>
</dbReference>
<dbReference type="AlphaFoldDB" id="A0A6V7P1S7"/>
<evidence type="ECO:0000313" key="3">
    <source>
        <dbReference type="EMBL" id="CAD1824780.1"/>
    </source>
</evidence>
<dbReference type="EMBL" id="LR862144">
    <property type="protein sequence ID" value="CAD1824780.1"/>
    <property type="molecule type" value="Genomic_DNA"/>
</dbReference>
<feature type="domain" description="Dynamin-type G" evidence="2">
    <location>
        <begin position="86"/>
        <end position="257"/>
    </location>
</feature>
<keyword evidence="1" id="KW-0175">Coiled coil</keyword>
<dbReference type="InterPro" id="IPR030381">
    <property type="entry name" value="G_DYNAMIN_dom"/>
</dbReference>
<dbReference type="PRINTS" id="PR00195">
    <property type="entry name" value="DYNAMIN"/>
</dbReference>
<reference evidence="3" key="1">
    <citation type="submission" date="2020-07" db="EMBL/GenBank/DDBJ databases">
        <authorList>
            <person name="Lin J."/>
        </authorList>
    </citation>
    <scope>NUCLEOTIDE SEQUENCE</scope>
</reference>
<sequence length="257" mass="28087">MIVEVILTPYGSYANSSWKLRPNLQPFQPSCPSGALLPTPGHPIDNARRRLRLRLRLRHGGDGAVLQVAVRGLQQAPSGGGGVRGEAPDPEIVAVGGQSNGNSSLLEALLGFRFNVREVEMGTRRPLVLQMVHDLPHSSPGADSRIPAGLRNRGRSSTFPNCRIASQGPSLSNIELIEECFGPQCHNHIICHGGGLKRNDMKTIGTRVELQAELRETQKENDSLKSRMDEMEAEIKMIKEMFQRQHSNGPHPSSSEG</sequence>
<dbReference type="Gene3D" id="3.40.50.300">
    <property type="entry name" value="P-loop containing nucleotide triphosphate hydrolases"/>
    <property type="match status" value="1"/>
</dbReference>
<evidence type="ECO:0000256" key="1">
    <source>
        <dbReference type="SAM" id="Coils"/>
    </source>
</evidence>
<protein>
    <recommendedName>
        <fullName evidence="2">Dynamin-type G domain-containing protein</fullName>
    </recommendedName>
</protein>
<dbReference type="SUPFAM" id="SSF52540">
    <property type="entry name" value="P-loop containing nucleoside triphosphate hydrolases"/>
    <property type="match status" value="1"/>
</dbReference>
<feature type="coiled-coil region" evidence="1">
    <location>
        <begin position="207"/>
        <end position="241"/>
    </location>
</feature>
<dbReference type="InterPro" id="IPR045063">
    <property type="entry name" value="Dynamin_N"/>
</dbReference>
<dbReference type="PANTHER" id="PTHR33499:SF40">
    <property type="entry name" value="TRANSPOSASE-ASSOCIATED DOMAIN-CONTAINING PROTEIN"/>
    <property type="match status" value="1"/>
</dbReference>
<dbReference type="Pfam" id="PF00350">
    <property type="entry name" value="Dynamin_N"/>
    <property type="match status" value="1"/>
</dbReference>
<dbReference type="PROSITE" id="PS51718">
    <property type="entry name" value="G_DYNAMIN_2"/>
    <property type="match status" value="1"/>
</dbReference>
<dbReference type="InterPro" id="IPR027417">
    <property type="entry name" value="P-loop_NTPase"/>
</dbReference>
<evidence type="ECO:0000259" key="2">
    <source>
        <dbReference type="PROSITE" id="PS51718"/>
    </source>
</evidence>
<proteinExistence type="predicted"/>